<name>A0A2A5R095_9EURY</name>
<sequence length="74" mass="7938">MSAALGILVVLASLAVPLVLWLAISRETSDPTVVDRAEAERIAKERGGRDTARSTDGTDRSAADDRDGWGDRRT</sequence>
<accession>A0A2A5R095</accession>
<dbReference type="Pfam" id="PF26467">
    <property type="entry name" value="DUF8143"/>
    <property type="match status" value="1"/>
</dbReference>
<evidence type="ECO:0000313" key="2">
    <source>
        <dbReference type="EMBL" id="PCR92515.1"/>
    </source>
</evidence>
<gene>
    <name evidence="2" type="ORF">CP557_19435</name>
</gene>
<dbReference type="AlphaFoldDB" id="A0A2A5R095"/>
<dbReference type="Proteomes" id="UP000219689">
    <property type="component" value="Unassembled WGS sequence"/>
</dbReference>
<organism evidence="2 3">
    <name type="scientific">Natrinema ejinorense</name>
    <dbReference type="NCBI Taxonomy" id="373386"/>
    <lineage>
        <taxon>Archaea</taxon>
        <taxon>Methanobacteriati</taxon>
        <taxon>Methanobacteriota</taxon>
        <taxon>Stenosarchaea group</taxon>
        <taxon>Halobacteria</taxon>
        <taxon>Halobacteriales</taxon>
        <taxon>Natrialbaceae</taxon>
        <taxon>Natrinema</taxon>
    </lineage>
</organism>
<keyword evidence="3" id="KW-1185">Reference proteome</keyword>
<dbReference type="RefSeq" id="WP_097381437.1">
    <property type="nucleotide sequence ID" value="NZ_NXNI01000001.1"/>
</dbReference>
<feature type="region of interest" description="Disordered" evidence="1">
    <location>
        <begin position="29"/>
        <end position="74"/>
    </location>
</feature>
<evidence type="ECO:0000256" key="1">
    <source>
        <dbReference type="SAM" id="MobiDB-lite"/>
    </source>
</evidence>
<proteinExistence type="predicted"/>
<dbReference type="InterPro" id="IPR058456">
    <property type="entry name" value="DUF8143"/>
</dbReference>
<dbReference type="EMBL" id="NXNI01000001">
    <property type="protein sequence ID" value="PCR92515.1"/>
    <property type="molecule type" value="Genomic_DNA"/>
</dbReference>
<reference evidence="2 3" key="1">
    <citation type="submission" date="2017-09" db="EMBL/GenBank/DDBJ databases">
        <title>Genome sequences of Natrinema ejinorence JCM 13890T.</title>
        <authorList>
            <person name="Roh S.W."/>
            <person name="Kim Y.B."/>
            <person name="Kim J.Y."/>
        </authorList>
    </citation>
    <scope>NUCLEOTIDE SEQUENCE [LARGE SCALE GENOMIC DNA]</scope>
    <source>
        <strain evidence="2 3">JCM 13890</strain>
    </source>
</reference>
<evidence type="ECO:0000313" key="3">
    <source>
        <dbReference type="Proteomes" id="UP000219689"/>
    </source>
</evidence>
<protein>
    <submittedName>
        <fullName evidence="2">Uncharacterized protein</fullName>
    </submittedName>
</protein>
<comment type="caution">
    <text evidence="2">The sequence shown here is derived from an EMBL/GenBank/DDBJ whole genome shotgun (WGS) entry which is preliminary data.</text>
</comment>
<dbReference type="OrthoDB" id="178033at2157"/>